<protein>
    <submittedName>
        <fullName evidence="2 3">Uncharacterized protein</fullName>
    </submittedName>
</protein>
<reference evidence="3" key="4">
    <citation type="submission" date="2025-05" db="UniProtKB">
        <authorList>
            <consortium name="EnsemblFungi"/>
        </authorList>
    </citation>
    <scope>IDENTIFICATION</scope>
</reference>
<name>G8B736_CANPC</name>
<dbReference type="GO" id="GO:1990904">
    <property type="term" value="C:ribonucleoprotein complex"/>
    <property type="evidence" value="ECO:0007669"/>
    <property type="project" value="InterPro"/>
</dbReference>
<gene>
    <name evidence="1 2" type="ordered locus">CPAR2_103060</name>
</gene>
<dbReference type="EMBL" id="HE605203">
    <property type="protein sequence ID" value="CCE40268.1"/>
    <property type="molecule type" value="Genomic_DNA"/>
</dbReference>
<dbReference type="VEuPathDB" id="FungiDB:CPAR2_103060"/>
<reference evidence="4" key="2">
    <citation type="journal article" date="2011" name="BMC Genomics">
        <title>Using RNA-seq to determine the transcriptional landscape and the hypoxic response of the pathogenic yeast Candida parapsilosis.</title>
        <authorList>
            <person name="Guida A."/>
            <person name="Lindstaedt C."/>
            <person name="Maguire S.L."/>
            <person name="Ding C."/>
            <person name="Higgins D.G."/>
            <person name="Corton N.J."/>
            <person name="Berriman M."/>
            <person name="Butler G."/>
        </authorList>
    </citation>
    <scope>GENOME REANNOTATION</scope>
    <source>
        <strain evidence="4">CDC 317 / ATCC MYA-4646</strain>
    </source>
</reference>
<evidence type="ECO:0000313" key="3">
    <source>
        <dbReference type="EnsemblFungi" id="CPAR2_103060-T-p1"/>
    </source>
</evidence>
<reference evidence="2" key="3">
    <citation type="submission" date="2011-10" db="EMBL/GenBank/DDBJ databases">
        <title>Transcriptional landscape of the pathogenic yeast Candida parapsilosis.</title>
        <authorList>
            <person name="Guida A."/>
            <person name="Lindstaedt C."/>
            <person name="Maguire S.L."/>
            <person name="Ding C."/>
            <person name="Higgins D.G."/>
            <person name="Harris D."/>
            <person name="Berriman M."/>
            <person name="Butler G."/>
        </authorList>
    </citation>
    <scope>NUCLEOTIDE SEQUENCE</scope>
    <source>
        <strain evidence="2">CDC317</strain>
    </source>
</reference>
<dbReference type="CGD" id="CAL0000147125">
    <property type="gene designation" value="CPAR2_103060"/>
</dbReference>
<evidence type="ECO:0000313" key="1">
    <source>
        <dbReference type="CGD" id="CAL0000147125"/>
    </source>
</evidence>
<dbReference type="Proteomes" id="UP000005221">
    <property type="component" value="Chromosome 1"/>
</dbReference>
<dbReference type="InterPro" id="IPR025694">
    <property type="entry name" value="MNE1"/>
</dbReference>
<reference evidence="4" key="1">
    <citation type="journal article" date="2009" name="Nature">
        <title>Evolution of pathogenicity and sexual reproduction in eight Candida genomes.</title>
        <authorList>
            <person name="Butler G."/>
            <person name="Rasmussen M.D."/>
            <person name="Lin M.F."/>
            <person name="Santos M.A."/>
            <person name="Sakthikumar S."/>
            <person name="Munro C.A."/>
            <person name="Rheinbay E."/>
            <person name="Grabherr M."/>
            <person name="Forche A."/>
            <person name="Reedy J.L."/>
            <person name="Agrafioti I."/>
            <person name="Arnaud M.B."/>
            <person name="Bates S."/>
            <person name="Brown A.J."/>
            <person name="Brunke S."/>
            <person name="Costanzo M.C."/>
            <person name="Fitzpatrick D.A."/>
            <person name="de Groot P.W."/>
            <person name="Harris D."/>
            <person name="Hoyer L.L."/>
            <person name="Hube B."/>
            <person name="Klis F.M."/>
            <person name="Kodira C."/>
            <person name="Lennard N."/>
            <person name="Logue M.E."/>
            <person name="Martin R."/>
            <person name="Neiman A.M."/>
            <person name="Nikolaou E."/>
            <person name="Quail M.A."/>
            <person name="Quinn J."/>
            <person name="Santos M.C."/>
            <person name="Schmitzberger F.F."/>
            <person name="Sherlock G."/>
            <person name="Shah P."/>
            <person name="Silverstein K.A."/>
            <person name="Skrzypek M.S."/>
            <person name="Soll D."/>
            <person name="Staggs R."/>
            <person name="Stansfield I."/>
            <person name="Stumpf M.P."/>
            <person name="Sudbery P.E."/>
            <person name="Srikantha T."/>
            <person name="Zeng Q."/>
            <person name="Berman J."/>
            <person name="Berriman M."/>
            <person name="Heitman J."/>
            <person name="Gow N.A."/>
            <person name="Lorenz M.C."/>
            <person name="Birren B.W."/>
            <person name="Kellis M."/>
            <person name="Cuomo C.A."/>
        </authorList>
    </citation>
    <scope>NUCLEOTIDE SEQUENCE [LARGE SCALE GENOMIC DNA]</scope>
    <source>
        <strain evidence="4">CDC 317 / ATCC MYA-4646</strain>
    </source>
</reference>
<accession>A0AAJ8VUG1</accession>
<evidence type="ECO:0000313" key="4">
    <source>
        <dbReference type="Proteomes" id="UP000005221"/>
    </source>
</evidence>
<keyword evidence="4" id="KW-1185">Reference proteome</keyword>
<organism evidence="2 4">
    <name type="scientific">Candida parapsilosis (strain CDC 317 / ATCC MYA-4646)</name>
    <name type="common">Yeast</name>
    <name type="synonym">Monilia parapsilosis</name>
    <dbReference type="NCBI Taxonomy" id="578454"/>
    <lineage>
        <taxon>Eukaryota</taxon>
        <taxon>Fungi</taxon>
        <taxon>Dikarya</taxon>
        <taxon>Ascomycota</taxon>
        <taxon>Saccharomycotina</taxon>
        <taxon>Pichiomycetes</taxon>
        <taxon>Debaryomycetaceae</taxon>
        <taxon>Candida/Lodderomyces clade</taxon>
        <taxon>Candida</taxon>
    </lineage>
</organism>
<dbReference type="AlphaFoldDB" id="G8B736"/>
<dbReference type="eggNOG" id="ENOG502R1E6">
    <property type="taxonomic scope" value="Eukaryota"/>
</dbReference>
<sequence length="596" mass="68425">MSSWRFKFRATISHIHLRQHSIVVHNRRGSIPETRLPQHSNELPVSSKTLQSLSEIYDRESFIVFVDQLPNSAFSTFLKDCAKCDFNITNNMYMSVRKAQKNMRARNLVDWAYVYQFRFNQSQVGILNYNLNCKKLLKKEFVSLYNSSYISWLLNTSQEENASQYVIQLLKDSEIPLPLVFETLLKTRDTTRLHTVFEHFANEEVDLSDELWTQILQVGLEVNDYKIVKEVYLRYIMKGFSGGRITLEEAVLSLIPNSNKMLNSLTNTLLMHVLQVLAMHGDTTSTIDLIESHFFHKVVAGGSALNKDLCVRIIESHCYSIESNESSFENILDLIDVFAKKEMNGDTISADLFQAMNHKFASYKLNNQMSEADIINPQSDGQALPLAKTTVLHDFVVQIMSYVQHLHPTTAKIFIDCLLNYVATYLNHSGMVQTLSAIHYVSPDSIKELNELSFNSILYSLSKSSSKRCASHYLNYMKSIGFKPSPQMYSWMINCALRGYYEPSVLYFLKQYYKDHITLRGVMKQTVQNLPNKGIIGRLKQQLIENDSVGTQLNLLGVDTNEDIFLAVTGPKLDRKYHATYDLDDLAKLKVIFPVY</sequence>
<accession>G8B736</accession>
<proteinExistence type="predicted"/>
<evidence type="ECO:0000313" key="2">
    <source>
        <dbReference type="EMBL" id="CCE40268.1"/>
    </source>
</evidence>
<dbReference type="GO" id="GO:0000372">
    <property type="term" value="P:Group I intron splicing"/>
    <property type="evidence" value="ECO:0007669"/>
    <property type="project" value="InterPro"/>
</dbReference>
<dbReference type="EnsemblFungi" id="CPAR2_103060-T">
    <property type="protein sequence ID" value="CPAR2_103060-T-p1"/>
    <property type="gene ID" value="CPAR2_103060"/>
</dbReference>
<dbReference type="Pfam" id="PF13762">
    <property type="entry name" value="MNE1"/>
    <property type="match status" value="1"/>
</dbReference>